<dbReference type="PANTHER" id="PTHR31286">
    <property type="entry name" value="GLYCINE-RICH CELL WALL STRUCTURAL PROTEIN 1.8-LIKE"/>
    <property type="match status" value="1"/>
</dbReference>
<evidence type="ECO:0000313" key="3">
    <source>
        <dbReference type="Proteomes" id="UP000289738"/>
    </source>
</evidence>
<dbReference type="STRING" id="3818.A0A445B4N8"/>
<reference evidence="2 3" key="1">
    <citation type="submission" date="2019-01" db="EMBL/GenBank/DDBJ databases">
        <title>Sequencing of cultivated peanut Arachis hypogaea provides insights into genome evolution and oil improvement.</title>
        <authorList>
            <person name="Chen X."/>
        </authorList>
    </citation>
    <scope>NUCLEOTIDE SEQUENCE [LARGE SCALE GENOMIC DNA]</scope>
    <source>
        <strain evidence="3">cv. Fuhuasheng</strain>
        <tissue evidence="2">Leaves</tissue>
    </source>
</reference>
<dbReference type="InterPro" id="IPR025558">
    <property type="entry name" value="DUF4283"/>
</dbReference>
<sequence length="110" mass="13730">MEQRLQRDWVKKGKINVIDMDRDYFLVHFVDEGDYNHALTEEPWMIYGHYLIIQRWRPFFLSLEKEVRKIAAWIRIPNLTIELYNHRFFLESGFYYWPHAEDRSYYIHSL</sequence>
<dbReference type="InterPro" id="IPR040256">
    <property type="entry name" value="At4g02000-like"/>
</dbReference>
<dbReference type="EMBL" id="SDMP01000010">
    <property type="protein sequence ID" value="RYR33586.1"/>
    <property type="molecule type" value="Genomic_DNA"/>
</dbReference>
<evidence type="ECO:0000313" key="2">
    <source>
        <dbReference type="EMBL" id="RYR33586.1"/>
    </source>
</evidence>
<protein>
    <recommendedName>
        <fullName evidence="1">DUF4283 domain-containing protein</fullName>
    </recommendedName>
</protein>
<gene>
    <name evidence="2" type="ORF">Ahy_A10g048187</name>
</gene>
<dbReference type="PANTHER" id="PTHR31286:SF99">
    <property type="entry name" value="DUF4283 DOMAIN-CONTAINING PROTEIN"/>
    <property type="match status" value="1"/>
</dbReference>
<dbReference type="AlphaFoldDB" id="A0A445B4N8"/>
<proteinExistence type="predicted"/>
<dbReference type="Pfam" id="PF14111">
    <property type="entry name" value="DUF4283"/>
    <property type="match status" value="1"/>
</dbReference>
<evidence type="ECO:0000259" key="1">
    <source>
        <dbReference type="Pfam" id="PF14111"/>
    </source>
</evidence>
<organism evidence="2 3">
    <name type="scientific">Arachis hypogaea</name>
    <name type="common">Peanut</name>
    <dbReference type="NCBI Taxonomy" id="3818"/>
    <lineage>
        <taxon>Eukaryota</taxon>
        <taxon>Viridiplantae</taxon>
        <taxon>Streptophyta</taxon>
        <taxon>Embryophyta</taxon>
        <taxon>Tracheophyta</taxon>
        <taxon>Spermatophyta</taxon>
        <taxon>Magnoliopsida</taxon>
        <taxon>eudicotyledons</taxon>
        <taxon>Gunneridae</taxon>
        <taxon>Pentapetalae</taxon>
        <taxon>rosids</taxon>
        <taxon>fabids</taxon>
        <taxon>Fabales</taxon>
        <taxon>Fabaceae</taxon>
        <taxon>Papilionoideae</taxon>
        <taxon>50 kb inversion clade</taxon>
        <taxon>dalbergioids sensu lato</taxon>
        <taxon>Dalbergieae</taxon>
        <taxon>Pterocarpus clade</taxon>
        <taxon>Arachis</taxon>
    </lineage>
</organism>
<name>A0A445B4N8_ARAHY</name>
<accession>A0A445B4N8</accession>
<dbReference type="Proteomes" id="UP000289738">
    <property type="component" value="Chromosome A10"/>
</dbReference>
<keyword evidence="3" id="KW-1185">Reference proteome</keyword>
<feature type="domain" description="DUF4283" evidence="1">
    <location>
        <begin position="5"/>
        <end position="60"/>
    </location>
</feature>
<comment type="caution">
    <text evidence="2">The sequence shown here is derived from an EMBL/GenBank/DDBJ whole genome shotgun (WGS) entry which is preliminary data.</text>
</comment>